<name>A0A5A5U2L2_LEUCI</name>
<dbReference type="InterPro" id="IPR002871">
    <property type="entry name" value="NIF_FeS_clus_asmbl_NifU_N"/>
</dbReference>
<dbReference type="RefSeq" id="WP_004899158.1">
    <property type="nucleotide sequence ID" value="NZ_BJJW01000008.1"/>
</dbReference>
<dbReference type="Gene3D" id="3.90.1010.10">
    <property type="match status" value="1"/>
</dbReference>
<reference evidence="2 3" key="1">
    <citation type="submission" date="2019-04" db="EMBL/GenBank/DDBJ databases">
        <title>A pseudo-fructophilic Leuconostoc citreum strain F192-5 isolated from peel of satsuma mandarin: the first report for isolation and characterization of strain-dependent fructophilic-like characteristics.</title>
        <authorList>
            <person name="Maeno S."/>
            <person name="Tanizawa Y."/>
            <person name="Kajikawa A."/>
            <person name="Kanesaki Y."/>
            <person name="Kubota E."/>
            <person name="Arita M."/>
            <person name="Leon D."/>
            <person name="Endo A."/>
        </authorList>
    </citation>
    <scope>NUCLEOTIDE SEQUENCE [LARGE SCALE GENOMIC DNA]</scope>
    <source>
        <strain evidence="2 3">F192-5</strain>
    </source>
</reference>
<dbReference type="Proteomes" id="UP000323274">
    <property type="component" value="Unassembled WGS sequence"/>
</dbReference>
<evidence type="ECO:0000313" key="3">
    <source>
        <dbReference type="Proteomes" id="UP000323274"/>
    </source>
</evidence>
<comment type="caution">
    <text evidence="2">The sequence shown here is derived from an EMBL/GenBank/DDBJ whole genome shotgun (WGS) entry which is preliminary data.</text>
</comment>
<dbReference type="Pfam" id="PF01592">
    <property type="entry name" value="NifU_N"/>
    <property type="match status" value="1"/>
</dbReference>
<dbReference type="EMBL" id="BJJW01000008">
    <property type="protein sequence ID" value="GDZ84093.1"/>
    <property type="molecule type" value="Genomic_DNA"/>
</dbReference>
<dbReference type="GO" id="GO:0005506">
    <property type="term" value="F:iron ion binding"/>
    <property type="evidence" value="ECO:0007669"/>
    <property type="project" value="InterPro"/>
</dbReference>
<dbReference type="GO" id="GO:0051536">
    <property type="term" value="F:iron-sulfur cluster binding"/>
    <property type="evidence" value="ECO:0007669"/>
    <property type="project" value="InterPro"/>
</dbReference>
<dbReference type="SUPFAM" id="SSF82649">
    <property type="entry name" value="SufE/NifU"/>
    <property type="match status" value="1"/>
</dbReference>
<proteinExistence type="inferred from homology"/>
<gene>
    <name evidence="2" type="primary">iscU</name>
    <name evidence="2" type="ORF">LCIT_13350</name>
</gene>
<accession>A0A5A5U2L2</accession>
<organism evidence="2 3">
    <name type="scientific">Leuconostoc citreum</name>
    <dbReference type="NCBI Taxonomy" id="33964"/>
    <lineage>
        <taxon>Bacteria</taxon>
        <taxon>Bacillati</taxon>
        <taxon>Bacillota</taxon>
        <taxon>Bacilli</taxon>
        <taxon>Lactobacillales</taxon>
        <taxon>Lactobacillaceae</taxon>
        <taxon>Leuconostoc</taxon>
    </lineage>
</organism>
<evidence type="ECO:0000313" key="2">
    <source>
        <dbReference type="EMBL" id="GDZ84093.1"/>
    </source>
</evidence>
<dbReference type="OMA" id="MKLDSMY"/>
<dbReference type="GO" id="GO:0016226">
    <property type="term" value="P:iron-sulfur cluster assembly"/>
    <property type="evidence" value="ECO:0007669"/>
    <property type="project" value="InterPro"/>
</dbReference>
<evidence type="ECO:0000256" key="1">
    <source>
        <dbReference type="ARBA" id="ARBA00006420"/>
    </source>
</evidence>
<dbReference type="NCBIfam" id="TIGR01994">
    <property type="entry name" value="SUF_scaf_2"/>
    <property type="match status" value="1"/>
</dbReference>
<sequence length="146" mass="16184">MTLHNLDQIYRQAVLDYAQHPHHKAPVTKADSCQIEQYNPTCGDIIRLALTVEHQTIVACHFDGEGCAISTASASIMMDLIIAQSLVTTKEQIKLFSRMVTGDDGDYKMLGDAQMLAGVTQFPARVKCATLPWHALSLLIQQIEEE</sequence>
<comment type="similarity">
    <text evidence="1">Belongs to the NifU family.</text>
</comment>
<dbReference type="CDD" id="cd06664">
    <property type="entry name" value="IscU_like"/>
    <property type="match status" value="1"/>
</dbReference>
<dbReference type="GeneID" id="61101476"/>
<dbReference type="AlphaFoldDB" id="A0A5A5U2L2"/>
<dbReference type="FunFam" id="3.90.1010.10:FF:000002">
    <property type="entry name" value="Iron-sulfur cluster assembly scaffold protein NifU"/>
    <property type="match status" value="1"/>
</dbReference>
<protein>
    <submittedName>
        <fullName evidence="2">Iron-sulfur cluster assembly scaffold protein</fullName>
    </submittedName>
</protein>